<accession>A0A5D4RD22</accession>
<dbReference type="GO" id="GO:0006747">
    <property type="term" value="P:FAD biosynthetic process"/>
    <property type="evidence" value="ECO:0007669"/>
    <property type="project" value="UniProtKB-UniPathway"/>
</dbReference>
<feature type="domain" description="FAD synthetase" evidence="12">
    <location>
        <begin position="10"/>
        <end position="155"/>
    </location>
</feature>
<keyword evidence="9" id="KW-0274">FAD</keyword>
<keyword evidence="10" id="KW-0067">ATP-binding</keyword>
<dbReference type="AlphaFoldDB" id="A0A5D4RD22"/>
<sequence length="179" mass="19948">MDAHVYTNLELEKSIVAIGAFDGVHRGHQTVIKNAVQRGRKLMVPSVVYTFDPPPRVFFQGVRMLTSVEEKLSRIENLGVKNAVVASFDEAYAKRSAYEFIRTLSKLNPVEIMVGGDFRFGKDRIGDVALLEKYFRVQVTKPVCCPKGSPISSTRIRGLISEGEISLSNALLGWPSEKF</sequence>
<evidence type="ECO:0000256" key="7">
    <source>
        <dbReference type="ARBA" id="ARBA00022695"/>
    </source>
</evidence>
<dbReference type="GO" id="GO:0009231">
    <property type="term" value="P:riboflavin biosynthetic process"/>
    <property type="evidence" value="ECO:0007669"/>
    <property type="project" value="InterPro"/>
</dbReference>
<dbReference type="GO" id="GO:0005524">
    <property type="term" value="F:ATP binding"/>
    <property type="evidence" value="ECO:0007669"/>
    <property type="project" value="UniProtKB-KW"/>
</dbReference>
<evidence type="ECO:0000256" key="1">
    <source>
        <dbReference type="ARBA" id="ARBA00004726"/>
    </source>
</evidence>
<evidence type="ECO:0000256" key="10">
    <source>
        <dbReference type="ARBA" id="ARBA00022840"/>
    </source>
</evidence>
<evidence type="ECO:0000256" key="8">
    <source>
        <dbReference type="ARBA" id="ARBA00022741"/>
    </source>
</evidence>
<dbReference type="Pfam" id="PF06574">
    <property type="entry name" value="FAD_syn"/>
    <property type="match status" value="1"/>
</dbReference>
<comment type="caution">
    <text evidence="13">The sequence shown here is derived from an EMBL/GenBank/DDBJ whole genome shotgun (WGS) entry which is preliminary data.</text>
</comment>
<name>A0A5D4RD22_9BACI</name>
<keyword evidence="7" id="KW-0548">Nucleotidyltransferase</keyword>
<comment type="pathway">
    <text evidence="1">Cofactor biosynthesis; FAD biosynthesis; FAD from FMN: step 1/1.</text>
</comment>
<gene>
    <name evidence="13" type="ORF">FZD51_10520</name>
</gene>
<organism evidence="13 14">
    <name type="scientific">Bacillus infantis</name>
    <dbReference type="NCBI Taxonomy" id="324767"/>
    <lineage>
        <taxon>Bacteria</taxon>
        <taxon>Bacillati</taxon>
        <taxon>Bacillota</taxon>
        <taxon>Bacilli</taxon>
        <taxon>Bacillales</taxon>
        <taxon>Bacillaceae</taxon>
        <taxon>Bacillus</taxon>
    </lineage>
</organism>
<evidence type="ECO:0000256" key="9">
    <source>
        <dbReference type="ARBA" id="ARBA00022827"/>
    </source>
</evidence>
<dbReference type="InterPro" id="IPR023468">
    <property type="entry name" value="Riboflavin_kinase"/>
</dbReference>
<evidence type="ECO:0000256" key="3">
    <source>
        <dbReference type="ARBA" id="ARBA00012393"/>
    </source>
</evidence>
<evidence type="ECO:0000256" key="5">
    <source>
        <dbReference type="ARBA" id="ARBA00022643"/>
    </source>
</evidence>
<keyword evidence="4" id="KW-0285">Flavoprotein</keyword>
<dbReference type="PANTHER" id="PTHR22749">
    <property type="entry name" value="RIBOFLAVIN KINASE/FMN ADENYLYLTRANSFERASE"/>
    <property type="match status" value="1"/>
</dbReference>
<comment type="similarity">
    <text evidence="2">Belongs to the RibF family.</text>
</comment>
<dbReference type="GO" id="GO:0009398">
    <property type="term" value="P:FMN biosynthetic process"/>
    <property type="evidence" value="ECO:0007669"/>
    <property type="project" value="TreeGrafter"/>
</dbReference>
<dbReference type="InterPro" id="IPR015864">
    <property type="entry name" value="FAD_synthase"/>
</dbReference>
<evidence type="ECO:0000313" key="14">
    <source>
        <dbReference type="Proteomes" id="UP000322139"/>
    </source>
</evidence>
<dbReference type="PANTHER" id="PTHR22749:SF6">
    <property type="entry name" value="RIBOFLAVIN KINASE"/>
    <property type="match status" value="1"/>
</dbReference>
<evidence type="ECO:0000256" key="11">
    <source>
        <dbReference type="ARBA" id="ARBA00049494"/>
    </source>
</evidence>
<evidence type="ECO:0000259" key="12">
    <source>
        <dbReference type="Pfam" id="PF06574"/>
    </source>
</evidence>
<protein>
    <recommendedName>
        <fullName evidence="3">FAD synthase</fullName>
        <ecNumber evidence="3">2.7.7.2</ecNumber>
    </recommendedName>
</protein>
<dbReference type="GO" id="GO:0008531">
    <property type="term" value="F:riboflavin kinase activity"/>
    <property type="evidence" value="ECO:0007669"/>
    <property type="project" value="TreeGrafter"/>
</dbReference>
<dbReference type="CDD" id="cd02064">
    <property type="entry name" value="FAD_synthetase_N"/>
    <property type="match status" value="1"/>
</dbReference>
<dbReference type="EMBL" id="VTER01000005">
    <property type="protein sequence ID" value="TYS48549.1"/>
    <property type="molecule type" value="Genomic_DNA"/>
</dbReference>
<dbReference type="GO" id="GO:0003919">
    <property type="term" value="F:FMN adenylyltransferase activity"/>
    <property type="evidence" value="ECO:0007669"/>
    <property type="project" value="UniProtKB-EC"/>
</dbReference>
<dbReference type="Proteomes" id="UP000322139">
    <property type="component" value="Unassembled WGS sequence"/>
</dbReference>
<dbReference type="InterPro" id="IPR014729">
    <property type="entry name" value="Rossmann-like_a/b/a_fold"/>
</dbReference>
<proteinExistence type="inferred from homology"/>
<dbReference type="Gene3D" id="3.40.50.620">
    <property type="entry name" value="HUPs"/>
    <property type="match status" value="1"/>
</dbReference>
<evidence type="ECO:0000256" key="6">
    <source>
        <dbReference type="ARBA" id="ARBA00022679"/>
    </source>
</evidence>
<dbReference type="SUPFAM" id="SSF52374">
    <property type="entry name" value="Nucleotidylyl transferase"/>
    <property type="match status" value="1"/>
</dbReference>
<reference evidence="13 14" key="1">
    <citation type="submission" date="2019-08" db="EMBL/GenBank/DDBJ databases">
        <title>Bacillus genomes from the desert of Cuatro Cienegas, Coahuila.</title>
        <authorList>
            <person name="Olmedo-Alvarez G."/>
        </authorList>
    </citation>
    <scope>NUCLEOTIDE SEQUENCE [LARGE SCALE GENOMIC DNA]</scope>
    <source>
        <strain evidence="13 14">CH446_14T</strain>
    </source>
</reference>
<keyword evidence="6" id="KW-0808">Transferase</keyword>
<keyword evidence="8" id="KW-0547">Nucleotide-binding</keyword>
<dbReference type="RefSeq" id="WP_148974729.1">
    <property type="nucleotide sequence ID" value="NZ_JBNIKU010000007.1"/>
</dbReference>
<comment type="catalytic activity">
    <reaction evidence="11">
        <text>FMN + ATP + H(+) = FAD + diphosphate</text>
        <dbReference type="Rhea" id="RHEA:17237"/>
        <dbReference type="ChEBI" id="CHEBI:15378"/>
        <dbReference type="ChEBI" id="CHEBI:30616"/>
        <dbReference type="ChEBI" id="CHEBI:33019"/>
        <dbReference type="ChEBI" id="CHEBI:57692"/>
        <dbReference type="ChEBI" id="CHEBI:58210"/>
        <dbReference type="EC" id="2.7.7.2"/>
    </reaction>
</comment>
<evidence type="ECO:0000256" key="4">
    <source>
        <dbReference type="ARBA" id="ARBA00022630"/>
    </source>
</evidence>
<evidence type="ECO:0000313" key="13">
    <source>
        <dbReference type="EMBL" id="TYS48549.1"/>
    </source>
</evidence>
<evidence type="ECO:0000256" key="2">
    <source>
        <dbReference type="ARBA" id="ARBA00010214"/>
    </source>
</evidence>
<dbReference type="UniPathway" id="UPA00277">
    <property type="reaction ID" value="UER00407"/>
</dbReference>
<dbReference type="EC" id="2.7.7.2" evidence="3"/>
<keyword evidence="5" id="KW-0288">FMN</keyword>